<reference evidence="2 3" key="1">
    <citation type="submission" date="2024-03" db="EMBL/GenBank/DDBJ databases">
        <title>Mouse gut bacterial collection (mGBC) of GemPharmatech.</title>
        <authorList>
            <person name="He Y."/>
            <person name="Dong L."/>
            <person name="Wu D."/>
            <person name="Gao X."/>
            <person name="Lin Z."/>
        </authorList>
    </citation>
    <scope>NUCLEOTIDE SEQUENCE [LARGE SCALE GENOMIC DNA]</scope>
    <source>
        <strain evidence="2 3">15-30</strain>
    </source>
</reference>
<dbReference type="RefSeq" id="WP_280605968.1">
    <property type="nucleotide sequence ID" value="NZ_CP123639.1"/>
</dbReference>
<feature type="domain" description="Arc-like DNA binding" evidence="1">
    <location>
        <begin position="5"/>
        <end position="44"/>
    </location>
</feature>
<dbReference type="Gene3D" id="1.10.1220.10">
    <property type="entry name" value="Met repressor-like"/>
    <property type="match status" value="1"/>
</dbReference>
<evidence type="ECO:0000313" key="2">
    <source>
        <dbReference type="EMBL" id="MEY8662493.1"/>
    </source>
</evidence>
<sequence>MATSEMTSLLFRLPETLKEKLSKRAKQENRSINAMLLEIVSKELNEYPSQQTSDIALEHRHFLGRLISPKQFAELDGLVKLDGIYYRYLIESNRPFDPTVNYTVIEALGNILTLRPLSQK</sequence>
<dbReference type="Pfam" id="PF03869">
    <property type="entry name" value="Arc"/>
    <property type="match status" value="1"/>
</dbReference>
<organism evidence="2 3">
    <name type="scientific">Ligilactobacillus faecis</name>
    <dbReference type="NCBI Taxonomy" id="762833"/>
    <lineage>
        <taxon>Bacteria</taxon>
        <taxon>Bacillati</taxon>
        <taxon>Bacillota</taxon>
        <taxon>Bacilli</taxon>
        <taxon>Lactobacillales</taxon>
        <taxon>Lactobacillaceae</taxon>
        <taxon>Ligilactobacillus</taxon>
    </lineage>
</organism>
<dbReference type="Proteomes" id="UP001565236">
    <property type="component" value="Unassembled WGS sequence"/>
</dbReference>
<comment type="caution">
    <text evidence="2">The sequence shown here is derived from an EMBL/GenBank/DDBJ whole genome shotgun (WGS) entry which is preliminary data.</text>
</comment>
<keyword evidence="3" id="KW-1185">Reference proteome</keyword>
<name>A0ABV4DPU8_9LACO</name>
<keyword evidence="2" id="KW-0238">DNA-binding</keyword>
<dbReference type="GO" id="GO:0003677">
    <property type="term" value="F:DNA binding"/>
    <property type="evidence" value="ECO:0007669"/>
    <property type="project" value="UniProtKB-KW"/>
</dbReference>
<protein>
    <submittedName>
        <fullName evidence="2">Arc family DNA-binding protein</fullName>
    </submittedName>
</protein>
<dbReference type="InterPro" id="IPR005569">
    <property type="entry name" value="Arc_DNA-bd_dom"/>
</dbReference>
<dbReference type="EMBL" id="JBCLUF010000019">
    <property type="protein sequence ID" value="MEY8662493.1"/>
    <property type="molecule type" value="Genomic_DNA"/>
</dbReference>
<evidence type="ECO:0000259" key="1">
    <source>
        <dbReference type="Pfam" id="PF03869"/>
    </source>
</evidence>
<gene>
    <name evidence="2" type="ORF">AALT52_06290</name>
</gene>
<proteinExistence type="predicted"/>
<evidence type="ECO:0000313" key="3">
    <source>
        <dbReference type="Proteomes" id="UP001565236"/>
    </source>
</evidence>
<accession>A0ABV4DPU8</accession>
<dbReference type="SUPFAM" id="SSF47598">
    <property type="entry name" value="Ribbon-helix-helix"/>
    <property type="match status" value="1"/>
</dbReference>
<dbReference type="InterPro" id="IPR013321">
    <property type="entry name" value="Arc_rbn_hlx_hlx"/>
</dbReference>
<dbReference type="InterPro" id="IPR010985">
    <property type="entry name" value="Ribbon_hlx_hlx"/>
</dbReference>